<dbReference type="PROSITE" id="PS51677">
    <property type="entry name" value="NODB"/>
    <property type="match status" value="1"/>
</dbReference>
<evidence type="ECO:0000313" key="3">
    <source>
        <dbReference type="Proteomes" id="UP000516160"/>
    </source>
</evidence>
<dbReference type="InterPro" id="IPR011330">
    <property type="entry name" value="Glyco_hydro/deAcase_b/a-brl"/>
</dbReference>
<evidence type="ECO:0000313" key="2">
    <source>
        <dbReference type="EMBL" id="QNO13642.1"/>
    </source>
</evidence>
<sequence>MKKYFLLFMVMVMILGLTYSAGERVVMTLAGESKFIPISRVKINEKISLTFNIYKIDDELFAILDTLDKNNVTATFYITKTLIEDNPETISKINEIGSEVGLLAFNQIKIKNLTRKMIKEELYSVSQKLEQTTGKKLKTIRPEGTVNQEIIYVAEEMGIFTVLWDLDSNDMKAIGVSDIVERVRSGATEGSIILFNTGIYTPDAINIIIRYLQEESYIICSVENMIYIENYTVNINGEQQRRN</sequence>
<dbReference type="PANTHER" id="PTHR10587">
    <property type="entry name" value="GLYCOSYL TRANSFERASE-RELATED"/>
    <property type="match status" value="1"/>
</dbReference>
<dbReference type="GO" id="GO:0016020">
    <property type="term" value="C:membrane"/>
    <property type="evidence" value="ECO:0007669"/>
    <property type="project" value="TreeGrafter"/>
</dbReference>
<gene>
    <name evidence="2" type="ORF">HYG86_02095</name>
</gene>
<organism evidence="2 3">
    <name type="scientific">Alkalicella caledoniensis</name>
    <dbReference type="NCBI Taxonomy" id="2731377"/>
    <lineage>
        <taxon>Bacteria</taxon>
        <taxon>Bacillati</taxon>
        <taxon>Bacillota</taxon>
        <taxon>Clostridia</taxon>
        <taxon>Eubacteriales</taxon>
        <taxon>Proteinivoracaceae</taxon>
        <taxon>Alkalicella</taxon>
    </lineage>
</organism>
<name>A0A7G9W4N0_ALKCA</name>
<dbReference type="EMBL" id="CP058559">
    <property type="protein sequence ID" value="QNO13642.1"/>
    <property type="molecule type" value="Genomic_DNA"/>
</dbReference>
<reference evidence="2 3" key="1">
    <citation type="submission" date="2020-07" db="EMBL/GenBank/DDBJ databases">
        <title>Alkalicella. sp. LB2 genome.</title>
        <authorList>
            <person name="Postec A."/>
            <person name="Quemeneur M."/>
        </authorList>
    </citation>
    <scope>NUCLEOTIDE SEQUENCE [LARGE SCALE GENOMIC DNA]</scope>
    <source>
        <strain evidence="2 3">LB2</strain>
    </source>
</reference>
<protein>
    <submittedName>
        <fullName evidence="2">Polysaccharide deacetylase family protein</fullName>
    </submittedName>
</protein>
<dbReference type="InterPro" id="IPR002509">
    <property type="entry name" value="NODB_dom"/>
</dbReference>
<dbReference type="Proteomes" id="UP000516160">
    <property type="component" value="Chromosome"/>
</dbReference>
<feature type="domain" description="NodB homology" evidence="1">
    <location>
        <begin position="45"/>
        <end position="220"/>
    </location>
</feature>
<dbReference type="AlphaFoldDB" id="A0A7G9W4N0"/>
<dbReference type="GO" id="GO:0016810">
    <property type="term" value="F:hydrolase activity, acting on carbon-nitrogen (but not peptide) bonds"/>
    <property type="evidence" value="ECO:0007669"/>
    <property type="project" value="InterPro"/>
</dbReference>
<dbReference type="KEGG" id="acae:HYG86_02095"/>
<dbReference type="RefSeq" id="WP_213167310.1">
    <property type="nucleotide sequence ID" value="NZ_CP058559.1"/>
</dbReference>
<dbReference type="SUPFAM" id="SSF88713">
    <property type="entry name" value="Glycoside hydrolase/deacetylase"/>
    <property type="match status" value="1"/>
</dbReference>
<dbReference type="PANTHER" id="PTHR10587:SF128">
    <property type="entry name" value="POLYSACCHARIDE DEACETYLASE PDAB-RELATED"/>
    <property type="match status" value="1"/>
</dbReference>
<dbReference type="Pfam" id="PF01522">
    <property type="entry name" value="Polysacc_deac_1"/>
    <property type="match status" value="1"/>
</dbReference>
<dbReference type="InterPro" id="IPR050248">
    <property type="entry name" value="Polysacc_deacetylase_ArnD"/>
</dbReference>
<dbReference type="GO" id="GO:0005975">
    <property type="term" value="P:carbohydrate metabolic process"/>
    <property type="evidence" value="ECO:0007669"/>
    <property type="project" value="InterPro"/>
</dbReference>
<dbReference type="Gene3D" id="3.20.20.370">
    <property type="entry name" value="Glycoside hydrolase/deacetylase"/>
    <property type="match status" value="1"/>
</dbReference>
<keyword evidence="3" id="KW-1185">Reference proteome</keyword>
<proteinExistence type="predicted"/>
<evidence type="ECO:0000259" key="1">
    <source>
        <dbReference type="PROSITE" id="PS51677"/>
    </source>
</evidence>
<accession>A0A7G9W4N0</accession>